<evidence type="ECO:0000259" key="9">
    <source>
        <dbReference type="SMART" id="SM01222"/>
    </source>
</evidence>
<keyword evidence="6" id="KW-0369">Histidine metabolism</keyword>
<feature type="domain" description="Formiminotransferase C-terminal subdomain" evidence="8">
    <location>
        <begin position="181"/>
        <end position="295"/>
    </location>
</feature>
<dbReference type="Proteomes" id="UP000276223">
    <property type="component" value="Unassembled WGS sequence"/>
</dbReference>
<dbReference type="InterPro" id="IPR012886">
    <property type="entry name" value="Formiminotransferase_N"/>
</dbReference>
<gene>
    <name evidence="10" type="ORF">EDC27_2844</name>
</gene>
<dbReference type="SUPFAM" id="SSF55116">
    <property type="entry name" value="Formiminotransferase domain of formiminotransferase-cyclodeaminase"/>
    <property type="match status" value="2"/>
</dbReference>
<dbReference type="EC" id="2.1.2.5" evidence="3"/>
<dbReference type="GO" id="GO:0005542">
    <property type="term" value="F:folic acid binding"/>
    <property type="evidence" value="ECO:0007669"/>
    <property type="project" value="UniProtKB-KW"/>
</dbReference>
<dbReference type="SMART" id="SM01221">
    <property type="entry name" value="FTCD"/>
    <property type="match status" value="1"/>
</dbReference>
<dbReference type="InterPro" id="IPR051623">
    <property type="entry name" value="FTCD"/>
</dbReference>
<comment type="subcellular location">
    <subcellularLocation>
        <location evidence="1">Cytoplasm</location>
    </subcellularLocation>
</comment>
<keyword evidence="7" id="KW-0290">Folate-binding</keyword>
<dbReference type="InterPro" id="IPR004227">
    <property type="entry name" value="Formiminotransferase_cat"/>
</dbReference>
<dbReference type="EMBL" id="RJVA01000015">
    <property type="protein sequence ID" value="ROQ90226.1"/>
    <property type="molecule type" value="Genomic_DNA"/>
</dbReference>
<dbReference type="PANTHER" id="PTHR12234">
    <property type="entry name" value="FORMIMINOTRANSFERASE-CYCLODEAMINASE"/>
    <property type="match status" value="1"/>
</dbReference>
<dbReference type="PANTHER" id="PTHR12234:SF8">
    <property type="entry name" value="FORMIMINOTRANSFERASE-CYCLODEAMINASE"/>
    <property type="match status" value="1"/>
</dbReference>
<dbReference type="Gene3D" id="3.30.990.10">
    <property type="entry name" value="Formiminotransferase, N-terminal subdomain"/>
    <property type="match status" value="1"/>
</dbReference>
<dbReference type="InterPro" id="IPR037070">
    <property type="entry name" value="Formiminotransferase_C_sf"/>
</dbReference>
<keyword evidence="11" id="KW-1185">Reference proteome</keyword>
<evidence type="ECO:0000256" key="3">
    <source>
        <dbReference type="ARBA" id="ARBA00012252"/>
    </source>
</evidence>
<reference evidence="10 11" key="1">
    <citation type="submission" date="2018-11" db="EMBL/GenBank/DDBJ databases">
        <title>Genomic Encyclopedia of Type Strains, Phase IV (KMG-IV): sequencing the most valuable type-strain genomes for metagenomic binning, comparative biology and taxonomic classification.</title>
        <authorList>
            <person name="Goeker M."/>
        </authorList>
    </citation>
    <scope>NUCLEOTIDE SEQUENCE [LARGE SCALE GENOMIC DNA]</scope>
    <source>
        <strain evidence="10 11">DSM 22027</strain>
    </source>
</reference>
<dbReference type="UniPathway" id="UPA00379">
    <property type="reaction ID" value="UER00555"/>
</dbReference>
<dbReference type="InterPro" id="IPR037064">
    <property type="entry name" value="Formiminotransferase_N_sf"/>
</dbReference>
<dbReference type="InterPro" id="IPR022384">
    <property type="entry name" value="FormiminoTrfase_cat_dom_sf"/>
</dbReference>
<dbReference type="GO" id="GO:0005737">
    <property type="term" value="C:cytoplasm"/>
    <property type="evidence" value="ECO:0007669"/>
    <property type="project" value="UniProtKB-SubCell"/>
</dbReference>
<evidence type="ECO:0000313" key="11">
    <source>
        <dbReference type="Proteomes" id="UP000276223"/>
    </source>
</evidence>
<evidence type="ECO:0000256" key="2">
    <source>
        <dbReference type="ARBA" id="ARBA00005082"/>
    </source>
</evidence>
<dbReference type="Pfam" id="PF07837">
    <property type="entry name" value="FTCD_N"/>
    <property type="match status" value="1"/>
</dbReference>
<keyword evidence="5 10" id="KW-0808">Transferase</keyword>
<accession>A0A3N1USY8</accession>
<dbReference type="SMART" id="SM01222">
    <property type="entry name" value="FTCD_N"/>
    <property type="match status" value="1"/>
</dbReference>
<keyword evidence="4" id="KW-0963">Cytoplasm</keyword>
<feature type="domain" description="Formiminotransferase N-terminal subdomain" evidence="9">
    <location>
        <begin position="3"/>
        <end position="180"/>
    </location>
</feature>
<dbReference type="NCBIfam" id="TIGR02024">
    <property type="entry name" value="FtcD"/>
    <property type="match status" value="1"/>
</dbReference>
<protein>
    <recommendedName>
        <fullName evidence="3">glutamate formimidoyltransferase</fullName>
        <ecNumber evidence="3">2.1.2.5</ecNumber>
    </recommendedName>
</protein>
<dbReference type="Gene3D" id="3.30.70.670">
    <property type="entry name" value="Formiminotransferase, C-terminal subdomain"/>
    <property type="match status" value="1"/>
</dbReference>
<evidence type="ECO:0000256" key="5">
    <source>
        <dbReference type="ARBA" id="ARBA00022679"/>
    </source>
</evidence>
<dbReference type="GO" id="GO:0030409">
    <property type="term" value="F:glutamate formimidoyltransferase activity"/>
    <property type="evidence" value="ECO:0007669"/>
    <property type="project" value="UniProtKB-EC"/>
</dbReference>
<sequence length="305" mass="33525">MTPWIECVPNFSEGRRPDVIEAIVAPFRSKRGCALLDYRADANHNRLVVSLAGNPEPIQEALLEAAKVAVAHIDMNQHQGAHPRIGAVDVIPFVPLRHMSMDECVALAHAFGTRYHEETGIPVYFYEEAALRPERSRLEVIRHGQYEGLKAAISNPDRHPDVGEPRLHATAGATVIGARKFLVAFNVNLGTSDVRIAKEIAKAVRASSGGLCHVKGIGLALEDRGLVQVSLNVVDYEKNALYRVTELIRMEAKRWGVPVVETEVYGMVPAAALLESAAYYLQISGFSPDQVIEFKMLEMLGNNTP</sequence>
<evidence type="ECO:0000256" key="7">
    <source>
        <dbReference type="ARBA" id="ARBA00022954"/>
    </source>
</evidence>
<proteinExistence type="predicted"/>
<evidence type="ECO:0000259" key="8">
    <source>
        <dbReference type="SMART" id="SM01221"/>
    </source>
</evidence>
<dbReference type="RefSeq" id="WP_123291288.1">
    <property type="nucleotide sequence ID" value="NZ_RJVA01000015.1"/>
</dbReference>
<evidence type="ECO:0000256" key="4">
    <source>
        <dbReference type="ARBA" id="ARBA00022490"/>
    </source>
</evidence>
<dbReference type="Pfam" id="PF02971">
    <property type="entry name" value="FTCD"/>
    <property type="match status" value="1"/>
</dbReference>
<name>A0A3N1USY8_9BACT</name>
<dbReference type="InterPro" id="IPR013802">
    <property type="entry name" value="Formiminotransferase_C"/>
</dbReference>
<dbReference type="AlphaFoldDB" id="A0A3N1USY8"/>
<comment type="caution">
    <text evidence="10">The sequence shown here is derived from an EMBL/GenBank/DDBJ whole genome shotgun (WGS) entry which is preliminary data.</text>
</comment>
<dbReference type="GO" id="GO:0019556">
    <property type="term" value="P:L-histidine catabolic process to glutamate and formamide"/>
    <property type="evidence" value="ECO:0007669"/>
    <property type="project" value="UniProtKB-UniPathway"/>
</dbReference>
<evidence type="ECO:0000256" key="6">
    <source>
        <dbReference type="ARBA" id="ARBA00022808"/>
    </source>
</evidence>
<evidence type="ECO:0000313" key="10">
    <source>
        <dbReference type="EMBL" id="ROQ90226.1"/>
    </source>
</evidence>
<dbReference type="OrthoDB" id="9773217at2"/>
<evidence type="ECO:0000256" key="1">
    <source>
        <dbReference type="ARBA" id="ARBA00004496"/>
    </source>
</evidence>
<organism evidence="10 11">
    <name type="scientific">Desulfosoma caldarium</name>
    <dbReference type="NCBI Taxonomy" id="610254"/>
    <lineage>
        <taxon>Bacteria</taxon>
        <taxon>Pseudomonadati</taxon>
        <taxon>Thermodesulfobacteriota</taxon>
        <taxon>Syntrophobacteria</taxon>
        <taxon>Syntrophobacterales</taxon>
        <taxon>Syntrophobacteraceae</taxon>
        <taxon>Desulfosoma</taxon>
    </lineage>
</organism>
<comment type="pathway">
    <text evidence="2">Amino-acid degradation; L-histidine degradation into L-glutamate; L-glutamate from N-formimidoyl-L-glutamate (transferase route): step 1/1.</text>
</comment>
<dbReference type="GO" id="GO:0019557">
    <property type="term" value="P:L-histidine catabolic process to glutamate and formate"/>
    <property type="evidence" value="ECO:0007669"/>
    <property type="project" value="UniProtKB-UniPathway"/>
</dbReference>